<dbReference type="Pfam" id="PF03184">
    <property type="entry name" value="DDE_1"/>
    <property type="match status" value="1"/>
</dbReference>
<sequence>MDQGVIQNIEVHYHRQLLHPMLLRAGSGKCYSIDILVAIHILACAWEQVKATTIHRFFHNAGFQVQETVPDKESPADTNIEAVFSLQCVVHCQHIKRCA</sequence>
<protein>
    <recommendedName>
        <fullName evidence="1">DDE-1 domain-containing protein</fullName>
    </recommendedName>
</protein>
<keyword evidence="3" id="KW-1185">Reference proteome</keyword>
<reference evidence="2" key="1">
    <citation type="journal article" date="2020" name="Cell">
        <title>Large-Scale Comparative Analyses of Tick Genomes Elucidate Their Genetic Diversity and Vector Capacities.</title>
        <authorList>
            <consortium name="Tick Genome and Microbiome Consortium (TIGMIC)"/>
            <person name="Jia N."/>
            <person name="Wang J."/>
            <person name="Shi W."/>
            <person name="Du L."/>
            <person name="Sun Y."/>
            <person name="Zhan W."/>
            <person name="Jiang J.F."/>
            <person name="Wang Q."/>
            <person name="Zhang B."/>
            <person name="Ji P."/>
            <person name="Bell-Sakyi L."/>
            <person name="Cui X.M."/>
            <person name="Yuan T.T."/>
            <person name="Jiang B.G."/>
            <person name="Yang W.F."/>
            <person name="Lam T.T."/>
            <person name="Chang Q.C."/>
            <person name="Ding S.J."/>
            <person name="Wang X.J."/>
            <person name="Zhu J.G."/>
            <person name="Ruan X.D."/>
            <person name="Zhao L."/>
            <person name="Wei J.T."/>
            <person name="Ye R.Z."/>
            <person name="Que T.C."/>
            <person name="Du C.H."/>
            <person name="Zhou Y.H."/>
            <person name="Cheng J.X."/>
            <person name="Dai P.F."/>
            <person name="Guo W.B."/>
            <person name="Han X.H."/>
            <person name="Huang E.J."/>
            <person name="Li L.F."/>
            <person name="Wei W."/>
            <person name="Gao Y.C."/>
            <person name="Liu J.Z."/>
            <person name="Shao H.Z."/>
            <person name="Wang X."/>
            <person name="Wang C.C."/>
            <person name="Yang T.C."/>
            <person name="Huo Q.B."/>
            <person name="Li W."/>
            <person name="Chen H.Y."/>
            <person name="Chen S.E."/>
            <person name="Zhou L.G."/>
            <person name="Ni X.B."/>
            <person name="Tian J.H."/>
            <person name="Sheng Y."/>
            <person name="Liu T."/>
            <person name="Pan Y.S."/>
            <person name="Xia L.Y."/>
            <person name="Li J."/>
            <person name="Zhao F."/>
            <person name="Cao W.C."/>
        </authorList>
    </citation>
    <scope>NUCLEOTIDE SEQUENCE</scope>
    <source>
        <strain evidence="2">Rmic-2018</strain>
    </source>
</reference>
<evidence type="ECO:0000313" key="2">
    <source>
        <dbReference type="EMBL" id="KAH8034590.1"/>
    </source>
</evidence>
<reference evidence="2" key="2">
    <citation type="submission" date="2021-09" db="EMBL/GenBank/DDBJ databases">
        <authorList>
            <person name="Jia N."/>
            <person name="Wang J."/>
            <person name="Shi W."/>
            <person name="Du L."/>
            <person name="Sun Y."/>
            <person name="Zhan W."/>
            <person name="Jiang J."/>
            <person name="Wang Q."/>
            <person name="Zhang B."/>
            <person name="Ji P."/>
            <person name="Sakyi L.B."/>
            <person name="Cui X."/>
            <person name="Yuan T."/>
            <person name="Jiang B."/>
            <person name="Yang W."/>
            <person name="Lam T.T.-Y."/>
            <person name="Chang Q."/>
            <person name="Ding S."/>
            <person name="Wang X."/>
            <person name="Zhu J."/>
            <person name="Ruan X."/>
            <person name="Zhao L."/>
            <person name="Wei J."/>
            <person name="Que T."/>
            <person name="Du C."/>
            <person name="Cheng J."/>
            <person name="Dai P."/>
            <person name="Han X."/>
            <person name="Huang E."/>
            <person name="Gao Y."/>
            <person name="Liu J."/>
            <person name="Shao H."/>
            <person name="Ye R."/>
            <person name="Li L."/>
            <person name="Wei W."/>
            <person name="Wang X."/>
            <person name="Wang C."/>
            <person name="Huo Q."/>
            <person name="Li W."/>
            <person name="Guo W."/>
            <person name="Chen H."/>
            <person name="Chen S."/>
            <person name="Zhou L."/>
            <person name="Zhou L."/>
            <person name="Ni X."/>
            <person name="Tian J."/>
            <person name="Zhou Y."/>
            <person name="Sheng Y."/>
            <person name="Liu T."/>
            <person name="Pan Y."/>
            <person name="Xia L."/>
            <person name="Li J."/>
            <person name="Zhao F."/>
            <person name="Cao W."/>
        </authorList>
    </citation>
    <scope>NUCLEOTIDE SEQUENCE</scope>
    <source>
        <strain evidence="2">Rmic-2018</strain>
        <tissue evidence="2">Larvae</tissue>
    </source>
</reference>
<organism evidence="2 3">
    <name type="scientific">Rhipicephalus microplus</name>
    <name type="common">Cattle tick</name>
    <name type="synonym">Boophilus microplus</name>
    <dbReference type="NCBI Taxonomy" id="6941"/>
    <lineage>
        <taxon>Eukaryota</taxon>
        <taxon>Metazoa</taxon>
        <taxon>Ecdysozoa</taxon>
        <taxon>Arthropoda</taxon>
        <taxon>Chelicerata</taxon>
        <taxon>Arachnida</taxon>
        <taxon>Acari</taxon>
        <taxon>Parasitiformes</taxon>
        <taxon>Ixodida</taxon>
        <taxon>Ixodoidea</taxon>
        <taxon>Ixodidae</taxon>
        <taxon>Rhipicephalinae</taxon>
        <taxon>Rhipicephalus</taxon>
        <taxon>Boophilus</taxon>
    </lineage>
</organism>
<dbReference type="Proteomes" id="UP000821866">
    <property type="component" value="Chromosome 2"/>
</dbReference>
<dbReference type="GO" id="GO:0003676">
    <property type="term" value="F:nucleic acid binding"/>
    <property type="evidence" value="ECO:0007669"/>
    <property type="project" value="InterPro"/>
</dbReference>
<proteinExistence type="predicted"/>
<dbReference type="AlphaFoldDB" id="A0A9J6EJT7"/>
<comment type="caution">
    <text evidence="2">The sequence shown here is derived from an EMBL/GenBank/DDBJ whole genome shotgun (WGS) entry which is preliminary data.</text>
</comment>
<accession>A0A9J6EJT7</accession>
<feature type="domain" description="DDE-1" evidence="1">
    <location>
        <begin position="1"/>
        <end position="58"/>
    </location>
</feature>
<evidence type="ECO:0000259" key="1">
    <source>
        <dbReference type="Pfam" id="PF03184"/>
    </source>
</evidence>
<dbReference type="EMBL" id="JABSTU010000004">
    <property type="protein sequence ID" value="KAH8034590.1"/>
    <property type="molecule type" value="Genomic_DNA"/>
</dbReference>
<name>A0A9J6EJT7_RHIMP</name>
<evidence type="ECO:0000313" key="3">
    <source>
        <dbReference type="Proteomes" id="UP000821866"/>
    </source>
</evidence>
<gene>
    <name evidence="2" type="ORF">HPB51_025788</name>
</gene>
<dbReference type="InterPro" id="IPR004875">
    <property type="entry name" value="DDE_SF_endonuclease_dom"/>
</dbReference>